<organism evidence="2 3">
    <name type="scientific">Pseudoduganella plicata</name>
    <dbReference type="NCBI Taxonomy" id="321984"/>
    <lineage>
        <taxon>Bacteria</taxon>
        <taxon>Pseudomonadati</taxon>
        <taxon>Pseudomonadota</taxon>
        <taxon>Betaproteobacteria</taxon>
        <taxon>Burkholderiales</taxon>
        <taxon>Oxalobacteraceae</taxon>
        <taxon>Telluria group</taxon>
        <taxon>Pseudoduganella</taxon>
    </lineage>
</organism>
<reference evidence="2" key="2">
    <citation type="submission" date="2022-12" db="EMBL/GenBank/DDBJ databases">
        <authorList>
            <person name="Sun Q."/>
            <person name="Kim S."/>
        </authorList>
    </citation>
    <scope>NUCLEOTIDE SEQUENCE</scope>
    <source>
        <strain evidence="2">KCTC 12344</strain>
    </source>
</reference>
<dbReference type="Proteomes" id="UP000619512">
    <property type="component" value="Unassembled WGS sequence"/>
</dbReference>
<comment type="caution">
    <text evidence="2">The sequence shown here is derived from an EMBL/GenBank/DDBJ whole genome shotgun (WGS) entry which is preliminary data.</text>
</comment>
<name>A0AA87Y4N2_9BURK</name>
<gene>
    <name evidence="2" type="ORF">GCM10007388_33520</name>
</gene>
<accession>A0AA87Y4N2</accession>
<sequence length="54" mass="6318">MAHPVRRNYKVRCRQAHWQKKGREGSQEQAPTPVRRGHQKLAFRLTPKVRGSPT</sequence>
<dbReference type="AlphaFoldDB" id="A0AA87Y4N2"/>
<evidence type="ECO:0000313" key="2">
    <source>
        <dbReference type="EMBL" id="GGY97138.1"/>
    </source>
</evidence>
<dbReference type="EMBL" id="BMWW01000005">
    <property type="protein sequence ID" value="GGY97138.1"/>
    <property type="molecule type" value="Genomic_DNA"/>
</dbReference>
<reference evidence="2" key="1">
    <citation type="journal article" date="2014" name="Int. J. Syst. Evol. Microbiol.">
        <title>Complete genome sequence of Corynebacterium casei LMG S-19264T (=DSM 44701T), isolated from a smear-ripened cheese.</title>
        <authorList>
            <consortium name="US DOE Joint Genome Institute (JGI-PGF)"/>
            <person name="Walter F."/>
            <person name="Albersmeier A."/>
            <person name="Kalinowski J."/>
            <person name="Ruckert C."/>
        </authorList>
    </citation>
    <scope>NUCLEOTIDE SEQUENCE</scope>
    <source>
        <strain evidence="2">KCTC 12344</strain>
    </source>
</reference>
<proteinExistence type="predicted"/>
<evidence type="ECO:0000313" key="3">
    <source>
        <dbReference type="Proteomes" id="UP000619512"/>
    </source>
</evidence>
<feature type="compositionally biased region" description="Basic residues" evidence="1">
    <location>
        <begin position="1"/>
        <end position="20"/>
    </location>
</feature>
<evidence type="ECO:0000256" key="1">
    <source>
        <dbReference type="SAM" id="MobiDB-lite"/>
    </source>
</evidence>
<feature type="region of interest" description="Disordered" evidence="1">
    <location>
        <begin position="1"/>
        <end position="37"/>
    </location>
</feature>
<protein>
    <submittedName>
        <fullName evidence="2">Uncharacterized protein</fullName>
    </submittedName>
</protein>